<keyword evidence="9" id="KW-0418">Kinase</keyword>
<evidence type="ECO:0000256" key="2">
    <source>
        <dbReference type="ARBA" id="ARBA00012438"/>
    </source>
</evidence>
<dbReference type="OrthoDB" id="9796100at2"/>
<dbReference type="InterPro" id="IPR001610">
    <property type="entry name" value="PAC"/>
</dbReference>
<dbReference type="SMART" id="SM00448">
    <property type="entry name" value="REC"/>
    <property type="match status" value="1"/>
</dbReference>
<evidence type="ECO:0000313" key="9">
    <source>
        <dbReference type="EMBL" id="PAX06790.1"/>
    </source>
</evidence>
<comment type="caution">
    <text evidence="9">The sequence shown here is derived from an EMBL/GenBank/DDBJ whole genome shotgun (WGS) entry which is preliminary data.</text>
</comment>
<dbReference type="SMART" id="SM00086">
    <property type="entry name" value="PAC"/>
    <property type="match status" value="4"/>
</dbReference>
<dbReference type="PROSITE" id="PS50109">
    <property type="entry name" value="HIS_KIN"/>
    <property type="match status" value="1"/>
</dbReference>
<keyword evidence="3 4" id="KW-0597">Phosphoprotein</keyword>
<dbReference type="PROSITE" id="PS50112">
    <property type="entry name" value="PAS"/>
    <property type="match status" value="2"/>
</dbReference>
<dbReference type="GO" id="GO:0000155">
    <property type="term" value="F:phosphorelay sensor kinase activity"/>
    <property type="evidence" value="ECO:0007669"/>
    <property type="project" value="InterPro"/>
</dbReference>
<dbReference type="Gene3D" id="3.30.565.10">
    <property type="entry name" value="Histidine kinase-like ATPase, C-terminal domain"/>
    <property type="match status" value="1"/>
</dbReference>
<organism evidence="9 10">
    <name type="scientific">Sphingomonas lenta</name>
    <dbReference type="NCBI Taxonomy" id="1141887"/>
    <lineage>
        <taxon>Bacteria</taxon>
        <taxon>Pseudomonadati</taxon>
        <taxon>Pseudomonadota</taxon>
        <taxon>Alphaproteobacteria</taxon>
        <taxon>Sphingomonadales</taxon>
        <taxon>Sphingomonadaceae</taxon>
        <taxon>Sphingomonas</taxon>
    </lineage>
</organism>
<evidence type="ECO:0000259" key="8">
    <source>
        <dbReference type="PROSITE" id="PS50113"/>
    </source>
</evidence>
<dbReference type="InterPro" id="IPR036890">
    <property type="entry name" value="HATPase_C_sf"/>
</dbReference>
<dbReference type="PANTHER" id="PTHR43065">
    <property type="entry name" value="SENSOR HISTIDINE KINASE"/>
    <property type="match status" value="1"/>
</dbReference>
<evidence type="ECO:0000256" key="4">
    <source>
        <dbReference type="PROSITE-ProRule" id="PRU00169"/>
    </source>
</evidence>
<evidence type="ECO:0000256" key="3">
    <source>
        <dbReference type="ARBA" id="ARBA00022553"/>
    </source>
</evidence>
<dbReference type="Pfam" id="PF02518">
    <property type="entry name" value="HATPase_c"/>
    <property type="match status" value="1"/>
</dbReference>
<dbReference type="SUPFAM" id="SSF52172">
    <property type="entry name" value="CheY-like"/>
    <property type="match status" value="1"/>
</dbReference>
<feature type="domain" description="Histidine kinase" evidence="5">
    <location>
        <begin position="539"/>
        <end position="760"/>
    </location>
</feature>
<dbReference type="InterPro" id="IPR035965">
    <property type="entry name" value="PAS-like_dom_sf"/>
</dbReference>
<accession>A0A2A2SC74</accession>
<protein>
    <recommendedName>
        <fullName evidence="2">histidine kinase</fullName>
        <ecNumber evidence="2">2.7.13.3</ecNumber>
    </recommendedName>
</protein>
<feature type="modified residue" description="4-aspartylphosphate" evidence="4">
    <location>
        <position position="832"/>
    </location>
</feature>
<evidence type="ECO:0000259" key="5">
    <source>
        <dbReference type="PROSITE" id="PS50109"/>
    </source>
</evidence>
<dbReference type="Gene3D" id="3.30.450.20">
    <property type="entry name" value="PAS domain"/>
    <property type="match status" value="4"/>
</dbReference>
<dbReference type="SMART" id="SM00387">
    <property type="entry name" value="HATPase_c"/>
    <property type="match status" value="1"/>
</dbReference>
<dbReference type="InterPro" id="IPR013656">
    <property type="entry name" value="PAS_4"/>
</dbReference>
<dbReference type="SUPFAM" id="SSF55785">
    <property type="entry name" value="PYP-like sensor domain (PAS domain)"/>
    <property type="match status" value="4"/>
</dbReference>
<evidence type="ECO:0000313" key="10">
    <source>
        <dbReference type="Proteomes" id="UP000218151"/>
    </source>
</evidence>
<dbReference type="Pfam" id="PF13426">
    <property type="entry name" value="PAS_9"/>
    <property type="match status" value="1"/>
</dbReference>
<dbReference type="SUPFAM" id="SSF55874">
    <property type="entry name" value="ATPase domain of HSP90 chaperone/DNA topoisomerase II/histidine kinase"/>
    <property type="match status" value="1"/>
</dbReference>
<dbReference type="EMBL" id="NSLI01000005">
    <property type="protein sequence ID" value="PAX06790.1"/>
    <property type="molecule type" value="Genomic_DNA"/>
</dbReference>
<dbReference type="Pfam" id="PF00072">
    <property type="entry name" value="Response_reg"/>
    <property type="match status" value="1"/>
</dbReference>
<sequence length="908" mass="100753">MFIVWGPERTLLYNHAYSAILAGKHPDALGRDFLEVWWEIRADLEPIVEQAYAGRPVHMDDITLLMHRRGYPEETHFAFSYTPVRDEGGRVGGFFCACVETTARVAAERSRADELAARGRLFENAPGFIAVLCGSEHRFELANRAFRRLVGERPCVGRTVREVFPELADQPFFDLLDQVYARGERHAATDARILLAQDGGTEERFLDFVYEPIRDEDGRVTGIFVEGHDVTEAHRGREALREREERLRLVVDGAREYAILTMDPERRITGWSAGAERAFGMTEEEAIGRSADELFTADDVNAGAPQREAETALAAGAAPDQRWHKRADDTLVYINGSVHPLPPDEQGRPRGFLKIGRDETERRKREEELAATRRDLERSEQRFRTALEIETVGAIYFDMDGRIFDANDAFLQMGDYSREELESGALTWRALTPPEFLGVSERAFAELKATGRTTPYEKQYVRRDGSRWWALFAAKLLPDGTGFEFVLDITDRKEAEARSRELNETLERRVIEEVAERGRAEEALRQSQKLEAIGQLTGGVAHDFNNLLTVIRSSADLLRRRELTEERRRRYVDAISDTADRAAKLTGQLLAFARRQALRPEVFDVAARVDGVADMLRTVLGARVELTIEGRCRPCPVEADAAQFETALVNMAVNARDAMDGEGRLTIGIDEAHALPPVRGHSGAEGEFVIVSVADTGAGIPAEVMERIFEPFFTTKEVGRGTGLGLSQVFGFAKQSGGEVAVDSEPGRGTTFRLYLPKIDAAALAEDRRTEGGAPAAGAGRVLVVEDNSAVGEFAAQLLEDLGYETVLAGNAGEALGMLEGAEEPFDLVFSDVVMPGIDGVDFGRRVRERWPGLPVVLTSGYSHVLAQDARHGFPVLHKPYSVEELSRVLREASWGRPRPGSRARGAA</sequence>
<dbReference type="PROSITE" id="PS50110">
    <property type="entry name" value="RESPONSE_REGULATORY"/>
    <property type="match status" value="1"/>
</dbReference>
<evidence type="ECO:0000256" key="1">
    <source>
        <dbReference type="ARBA" id="ARBA00000085"/>
    </source>
</evidence>
<dbReference type="Proteomes" id="UP000218151">
    <property type="component" value="Unassembled WGS sequence"/>
</dbReference>
<keyword evidence="10" id="KW-1185">Reference proteome</keyword>
<dbReference type="InterPro" id="IPR000700">
    <property type="entry name" value="PAS-assoc_C"/>
</dbReference>
<dbReference type="CDD" id="cd00130">
    <property type="entry name" value="PAS"/>
    <property type="match status" value="3"/>
</dbReference>
<dbReference type="EC" id="2.7.13.3" evidence="2"/>
<dbReference type="SMART" id="SM00091">
    <property type="entry name" value="PAS"/>
    <property type="match status" value="3"/>
</dbReference>
<dbReference type="PROSITE" id="PS50113">
    <property type="entry name" value="PAC"/>
    <property type="match status" value="1"/>
</dbReference>
<name>A0A2A2SC74_9SPHN</name>
<proteinExistence type="predicted"/>
<dbReference type="CDD" id="cd00082">
    <property type="entry name" value="HisKA"/>
    <property type="match status" value="1"/>
</dbReference>
<dbReference type="SMART" id="SM00388">
    <property type="entry name" value="HisKA"/>
    <property type="match status" value="1"/>
</dbReference>
<dbReference type="Gene3D" id="3.40.50.2300">
    <property type="match status" value="1"/>
</dbReference>
<dbReference type="InterPro" id="IPR000014">
    <property type="entry name" value="PAS"/>
</dbReference>
<dbReference type="InterPro" id="IPR011006">
    <property type="entry name" value="CheY-like_superfamily"/>
</dbReference>
<keyword evidence="9" id="KW-0808">Transferase</keyword>
<feature type="domain" description="PAS" evidence="7">
    <location>
        <begin position="243"/>
        <end position="299"/>
    </location>
</feature>
<gene>
    <name evidence="9" type="ORF">CKY28_15390</name>
</gene>
<feature type="domain" description="Response regulatory" evidence="6">
    <location>
        <begin position="781"/>
        <end position="894"/>
    </location>
</feature>
<dbReference type="SUPFAM" id="SSF47384">
    <property type="entry name" value="Homodimeric domain of signal transducing histidine kinase"/>
    <property type="match status" value="1"/>
</dbReference>
<evidence type="ECO:0000259" key="6">
    <source>
        <dbReference type="PROSITE" id="PS50110"/>
    </source>
</evidence>
<comment type="catalytic activity">
    <reaction evidence="1">
        <text>ATP + protein L-histidine = ADP + protein N-phospho-L-histidine.</text>
        <dbReference type="EC" id="2.7.13.3"/>
    </reaction>
</comment>
<reference evidence="10" key="1">
    <citation type="submission" date="2017-09" db="EMBL/GenBank/DDBJ databases">
        <authorList>
            <person name="Feng G."/>
            <person name="Zhu H."/>
        </authorList>
    </citation>
    <scope>NUCLEOTIDE SEQUENCE [LARGE SCALE GENOMIC DNA]</scope>
    <source>
        <strain evidence="10">1PNM-20</strain>
    </source>
</reference>
<dbReference type="Pfam" id="PF08448">
    <property type="entry name" value="PAS_4"/>
    <property type="match status" value="3"/>
</dbReference>
<dbReference type="InterPro" id="IPR036097">
    <property type="entry name" value="HisK_dim/P_sf"/>
</dbReference>
<feature type="domain" description="PAC" evidence="8">
    <location>
        <begin position="187"/>
        <end position="242"/>
    </location>
</feature>
<evidence type="ECO:0000259" key="7">
    <source>
        <dbReference type="PROSITE" id="PS50112"/>
    </source>
</evidence>
<dbReference type="PANTHER" id="PTHR43065:SF49">
    <property type="entry name" value="HISTIDINE KINASE"/>
    <property type="match status" value="1"/>
</dbReference>
<dbReference type="Gene3D" id="1.10.287.130">
    <property type="match status" value="1"/>
</dbReference>
<dbReference type="PRINTS" id="PR00344">
    <property type="entry name" value="BCTRLSENSOR"/>
</dbReference>
<dbReference type="AlphaFoldDB" id="A0A2A2SC74"/>
<dbReference type="Pfam" id="PF00512">
    <property type="entry name" value="HisKA"/>
    <property type="match status" value="1"/>
</dbReference>
<dbReference type="InterPro" id="IPR003594">
    <property type="entry name" value="HATPase_dom"/>
</dbReference>
<dbReference type="InterPro" id="IPR003661">
    <property type="entry name" value="HisK_dim/P_dom"/>
</dbReference>
<dbReference type="InterPro" id="IPR005467">
    <property type="entry name" value="His_kinase_dom"/>
</dbReference>
<dbReference type="InterPro" id="IPR004358">
    <property type="entry name" value="Sig_transdc_His_kin-like_C"/>
</dbReference>
<feature type="domain" description="PAS" evidence="7">
    <location>
        <begin position="379"/>
        <end position="421"/>
    </location>
</feature>
<dbReference type="NCBIfam" id="TIGR00229">
    <property type="entry name" value="sensory_box"/>
    <property type="match status" value="3"/>
</dbReference>
<dbReference type="InterPro" id="IPR001789">
    <property type="entry name" value="Sig_transdc_resp-reg_receiver"/>
</dbReference>